<evidence type="ECO:0000313" key="1">
    <source>
        <dbReference type="EMBL" id="PZT47157.1"/>
    </source>
</evidence>
<name>A0A2W6MRF5_9HELI</name>
<reference evidence="1 2" key="1">
    <citation type="submission" date="2017-03" db="EMBL/GenBank/DDBJ databases">
        <title>Genomic and clinical evidence uncovers the enterohepatic species Helicobacter valdiviensis as a potential human intestinal pathogen.</title>
        <authorList>
            <person name="Fresia P."/>
            <person name="Jara R."/>
            <person name="Sierra R."/>
            <person name="Ferres I."/>
            <person name="Greif G."/>
            <person name="Iraola G."/>
            <person name="Collado L."/>
        </authorList>
    </citation>
    <scope>NUCLEOTIDE SEQUENCE [LARGE SCALE GENOMIC DNA]</scope>
    <source>
        <strain evidence="1 2">WBE14</strain>
    </source>
</reference>
<dbReference type="OrthoDB" id="5352017at2"/>
<accession>A0A2W6MRF5</accession>
<proteinExistence type="predicted"/>
<gene>
    <name evidence="1" type="ORF">B6S12_10580</name>
</gene>
<protein>
    <recommendedName>
        <fullName evidence="3">Terminase</fullName>
    </recommendedName>
</protein>
<evidence type="ECO:0000313" key="2">
    <source>
        <dbReference type="Proteomes" id="UP000249746"/>
    </source>
</evidence>
<dbReference type="Proteomes" id="UP000249746">
    <property type="component" value="Unassembled WGS sequence"/>
</dbReference>
<dbReference type="EMBL" id="NBIU01000089">
    <property type="protein sequence ID" value="PZT47157.1"/>
    <property type="molecule type" value="Genomic_DNA"/>
</dbReference>
<comment type="caution">
    <text evidence="1">The sequence shown here is derived from an EMBL/GenBank/DDBJ whole genome shotgun (WGS) entry which is preliminary data.</text>
</comment>
<dbReference type="AlphaFoldDB" id="A0A2W6MRF5"/>
<organism evidence="1 2">
    <name type="scientific">Helicobacter valdiviensis</name>
    <dbReference type="NCBI Taxonomy" id="1458358"/>
    <lineage>
        <taxon>Bacteria</taxon>
        <taxon>Pseudomonadati</taxon>
        <taxon>Campylobacterota</taxon>
        <taxon>Epsilonproteobacteria</taxon>
        <taxon>Campylobacterales</taxon>
        <taxon>Helicobacteraceae</taxon>
        <taxon>Helicobacter</taxon>
    </lineage>
</organism>
<sequence>MNSKSARDAVNNNFTGSVLSRLKDINSSIIILMQRLGEEDLCGYLLNPLNFSEDVIKEWKILKLQALNEEETTYKIADFSYTRAKREPLLSARHNLEQLELLKLQMGEDEFSTQYQQEPQAREAGYFEKEYFKIIPSFELGVHNEYIFVDSAISLNAKSDNRAIVVMGVERKGELESYCLKDCFFGIWSEEENISQLIECFLKYPKATCYIEKEGGGEILYRLLLKEIVRVNEALKKSSKELIKNSVFAYSASRKISKVDKIKSLRSYYNTGYLCFLKGANGLEQVKKELLGFNPLKPFRKDDCIDAIASCINHSEVKAPPRIQQEQRSVFLRGGATTWRI</sequence>
<keyword evidence="2" id="KW-1185">Reference proteome</keyword>
<evidence type="ECO:0008006" key="3">
    <source>
        <dbReference type="Google" id="ProtNLM"/>
    </source>
</evidence>